<keyword evidence="3" id="KW-1185">Reference proteome</keyword>
<dbReference type="EMBL" id="CP136898">
    <property type="protein sequence ID" value="WOL20465.1"/>
    <property type="molecule type" value="Genomic_DNA"/>
</dbReference>
<evidence type="ECO:0000256" key="1">
    <source>
        <dbReference type="SAM" id="MobiDB-lite"/>
    </source>
</evidence>
<reference evidence="2 3" key="1">
    <citation type="submission" date="2023-10" db="EMBL/GenBank/DDBJ databases">
        <title>Chromosome-scale genome assembly provides insights into flower coloration mechanisms of Canna indica.</title>
        <authorList>
            <person name="Li C."/>
        </authorList>
    </citation>
    <scope>NUCLEOTIDE SEQUENCE [LARGE SCALE GENOMIC DNA]</scope>
    <source>
        <tissue evidence="2">Flower</tissue>
    </source>
</reference>
<feature type="compositionally biased region" description="Low complexity" evidence="1">
    <location>
        <begin position="38"/>
        <end position="49"/>
    </location>
</feature>
<dbReference type="AlphaFoldDB" id="A0AAQ3L5J5"/>
<accession>A0AAQ3L5J5</accession>
<dbReference type="Proteomes" id="UP001327560">
    <property type="component" value="Chromosome 9"/>
</dbReference>
<sequence>MQRPRLLLFGNLFARSVSGLHARRPLSSAGADPPPSQALPLQPSSPPTRTLADLRRRLAEESLALSDSYSVEIGTKKRPLPKPKWMKETIKAKPRDLKLHTVCEEARTSDVLSLSLSGVL</sequence>
<organism evidence="2 3">
    <name type="scientific">Canna indica</name>
    <name type="common">Indian-shot</name>
    <dbReference type="NCBI Taxonomy" id="4628"/>
    <lineage>
        <taxon>Eukaryota</taxon>
        <taxon>Viridiplantae</taxon>
        <taxon>Streptophyta</taxon>
        <taxon>Embryophyta</taxon>
        <taxon>Tracheophyta</taxon>
        <taxon>Spermatophyta</taxon>
        <taxon>Magnoliopsida</taxon>
        <taxon>Liliopsida</taxon>
        <taxon>Zingiberales</taxon>
        <taxon>Cannaceae</taxon>
        <taxon>Canna</taxon>
    </lineage>
</organism>
<protein>
    <submittedName>
        <fullName evidence="2">Lipoyl synthase, mitochondrial-like</fullName>
    </submittedName>
</protein>
<proteinExistence type="predicted"/>
<gene>
    <name evidence="2" type="ORF">Cni_G29270</name>
</gene>
<name>A0AAQ3L5J5_9LILI</name>
<evidence type="ECO:0000313" key="3">
    <source>
        <dbReference type="Proteomes" id="UP001327560"/>
    </source>
</evidence>
<evidence type="ECO:0000313" key="2">
    <source>
        <dbReference type="EMBL" id="WOL20465.1"/>
    </source>
</evidence>
<feature type="region of interest" description="Disordered" evidence="1">
    <location>
        <begin position="23"/>
        <end position="49"/>
    </location>
</feature>